<organism evidence="8 9">
    <name type="scientific">Pseudobythopirellula maris</name>
    <dbReference type="NCBI Taxonomy" id="2527991"/>
    <lineage>
        <taxon>Bacteria</taxon>
        <taxon>Pseudomonadati</taxon>
        <taxon>Planctomycetota</taxon>
        <taxon>Planctomycetia</taxon>
        <taxon>Pirellulales</taxon>
        <taxon>Lacipirellulaceae</taxon>
        <taxon>Pseudobythopirellula</taxon>
    </lineage>
</organism>
<evidence type="ECO:0000256" key="3">
    <source>
        <dbReference type="ARBA" id="ARBA00022475"/>
    </source>
</evidence>
<evidence type="ECO:0000256" key="1">
    <source>
        <dbReference type="ARBA" id="ARBA00004651"/>
    </source>
</evidence>
<dbReference type="SUPFAM" id="SSF52540">
    <property type="entry name" value="P-loop containing nucleoside triphosphate hydrolases"/>
    <property type="match status" value="1"/>
</dbReference>
<feature type="transmembrane region" description="Helical" evidence="7">
    <location>
        <begin position="37"/>
        <end position="63"/>
    </location>
</feature>
<evidence type="ECO:0000256" key="4">
    <source>
        <dbReference type="ARBA" id="ARBA00022692"/>
    </source>
</evidence>
<dbReference type="AlphaFoldDB" id="A0A5C5ZHX2"/>
<keyword evidence="4 7" id="KW-0812">Transmembrane</keyword>
<evidence type="ECO:0000256" key="2">
    <source>
        <dbReference type="ARBA" id="ARBA00008806"/>
    </source>
</evidence>
<evidence type="ECO:0000256" key="7">
    <source>
        <dbReference type="SAM" id="Phobius"/>
    </source>
</evidence>
<dbReference type="InterPro" id="IPR051539">
    <property type="entry name" value="T4SS-coupling_protein"/>
</dbReference>
<protein>
    <submittedName>
        <fullName evidence="8">Conjugal transfer protein TraG</fullName>
    </submittedName>
</protein>
<reference evidence="8 9" key="1">
    <citation type="submission" date="2019-02" db="EMBL/GenBank/DDBJ databases">
        <title>Deep-cultivation of Planctomycetes and their phenomic and genomic characterization uncovers novel biology.</title>
        <authorList>
            <person name="Wiegand S."/>
            <person name="Jogler M."/>
            <person name="Boedeker C."/>
            <person name="Pinto D."/>
            <person name="Vollmers J."/>
            <person name="Rivas-Marin E."/>
            <person name="Kohn T."/>
            <person name="Peeters S.H."/>
            <person name="Heuer A."/>
            <person name="Rast P."/>
            <person name="Oberbeckmann S."/>
            <person name="Bunk B."/>
            <person name="Jeske O."/>
            <person name="Meyerdierks A."/>
            <person name="Storesund J.E."/>
            <person name="Kallscheuer N."/>
            <person name="Luecker S."/>
            <person name="Lage O.M."/>
            <person name="Pohl T."/>
            <person name="Merkel B.J."/>
            <person name="Hornburger P."/>
            <person name="Mueller R.-W."/>
            <person name="Bruemmer F."/>
            <person name="Labrenz M."/>
            <person name="Spormann A.M."/>
            <person name="Op Den Camp H."/>
            <person name="Overmann J."/>
            <person name="Amann R."/>
            <person name="Jetten M.S.M."/>
            <person name="Mascher T."/>
            <person name="Medema M.H."/>
            <person name="Devos D.P."/>
            <person name="Kaster A.-K."/>
            <person name="Ovreas L."/>
            <person name="Rohde M."/>
            <person name="Galperin M.Y."/>
            <person name="Jogler C."/>
        </authorList>
    </citation>
    <scope>NUCLEOTIDE SEQUENCE [LARGE SCALE GENOMIC DNA]</scope>
    <source>
        <strain evidence="8 9">Mal64</strain>
    </source>
</reference>
<keyword evidence="3" id="KW-1003">Cell membrane</keyword>
<dbReference type="Proteomes" id="UP000315440">
    <property type="component" value="Unassembled WGS sequence"/>
</dbReference>
<evidence type="ECO:0000313" key="8">
    <source>
        <dbReference type="EMBL" id="TWT86730.1"/>
    </source>
</evidence>
<dbReference type="EMBL" id="SJPQ01000004">
    <property type="protein sequence ID" value="TWT86730.1"/>
    <property type="molecule type" value="Genomic_DNA"/>
</dbReference>
<dbReference type="CDD" id="cd01127">
    <property type="entry name" value="TrwB_TraG_TraD_VirD4"/>
    <property type="match status" value="1"/>
</dbReference>
<comment type="similarity">
    <text evidence="2">Belongs to the VirD4/TraG family.</text>
</comment>
<dbReference type="Gene3D" id="3.40.50.300">
    <property type="entry name" value="P-loop containing nucleotide triphosphate hydrolases"/>
    <property type="match status" value="1"/>
</dbReference>
<dbReference type="InterPro" id="IPR027417">
    <property type="entry name" value="P-loop_NTPase"/>
</dbReference>
<dbReference type="Pfam" id="PF02534">
    <property type="entry name" value="T4SS-DNA_transf"/>
    <property type="match status" value="1"/>
</dbReference>
<dbReference type="PANTHER" id="PTHR37937:SF1">
    <property type="entry name" value="CONJUGATIVE TRANSFER: DNA TRANSPORT"/>
    <property type="match status" value="1"/>
</dbReference>
<accession>A0A5C5ZHX2</accession>
<evidence type="ECO:0000256" key="5">
    <source>
        <dbReference type="ARBA" id="ARBA00022989"/>
    </source>
</evidence>
<sequence length="555" mass="60511">MSRASNKPAPPTLLGQLTLTAFASGAAYCLYPYAKAGYGVAAFAAITATLVAVVAGMRSLWALDQMIDRLRRHRQLEGFRKSHGMAKVGDAHDAKVAGLLGDEGIILGRIGKKLARYSGEAGVLVAGRPGSWKGVAFVLLNLLKAPKPTRDIFQSYIVTDFSGELYAVSHRVLRAHGYNVLVIASEAERLGRELGVPMESVQQNPAGYLDAAAENVLEDVDAFVNLLHAGVEPGKQNGTTQHFDDLARLVLMTFSLWLLHRYGEVTLPGLRRCVMSSSDEMHCLLEAASESDAFGSALAESASSVLGLMANSPEEFSGAITTATRSVKLFAAGGPVGRQVSRHQLDWGKLKEEPTVVFLIVPPERLKSQQQFVNLTISTSIEALVRHRSKQRVVYLLDEIGNTYIPNLMEIIAGNRKNGIQPVLVLQQLEAQLARIYGKEAAREIQGNCDVLMAMSTTELEDLKRLSELAGQETFTDGSHTLRESDEGVPEVSYTGDFKQRPVLTTDAIRRLDRRKAVVLFGNAPAFLVDLVNYLHEPAIAKLADENPYYRKKGA</sequence>
<dbReference type="RefSeq" id="WP_146402747.1">
    <property type="nucleotide sequence ID" value="NZ_SJPQ01000004.1"/>
</dbReference>
<evidence type="ECO:0000256" key="6">
    <source>
        <dbReference type="ARBA" id="ARBA00023136"/>
    </source>
</evidence>
<evidence type="ECO:0000313" key="9">
    <source>
        <dbReference type="Proteomes" id="UP000315440"/>
    </source>
</evidence>
<dbReference type="InterPro" id="IPR003688">
    <property type="entry name" value="TraG/VirD4"/>
</dbReference>
<dbReference type="PANTHER" id="PTHR37937">
    <property type="entry name" value="CONJUGATIVE TRANSFER: DNA TRANSPORT"/>
    <property type="match status" value="1"/>
</dbReference>
<comment type="subcellular location">
    <subcellularLocation>
        <location evidence="1">Cell membrane</location>
        <topology evidence="1">Multi-pass membrane protein</topology>
    </subcellularLocation>
</comment>
<gene>
    <name evidence="8" type="primary">traG</name>
    <name evidence="8" type="ORF">Mal64_35590</name>
</gene>
<comment type="caution">
    <text evidence="8">The sequence shown here is derived from an EMBL/GenBank/DDBJ whole genome shotgun (WGS) entry which is preliminary data.</text>
</comment>
<dbReference type="GO" id="GO:0005886">
    <property type="term" value="C:plasma membrane"/>
    <property type="evidence" value="ECO:0007669"/>
    <property type="project" value="UniProtKB-SubCell"/>
</dbReference>
<keyword evidence="9" id="KW-1185">Reference proteome</keyword>
<keyword evidence="6 7" id="KW-0472">Membrane</keyword>
<proteinExistence type="inferred from homology"/>
<dbReference type="OrthoDB" id="246047at2"/>
<name>A0A5C5ZHX2_9BACT</name>
<keyword evidence="5 7" id="KW-1133">Transmembrane helix</keyword>